<feature type="region of interest" description="Disordered" evidence="1">
    <location>
        <begin position="223"/>
        <end position="275"/>
    </location>
</feature>
<dbReference type="AlphaFoldDB" id="A0A8S2FI96"/>
<dbReference type="Proteomes" id="UP000682733">
    <property type="component" value="Unassembled WGS sequence"/>
</dbReference>
<sequence length="913" mass="106048">MSASSRTTEDDNDFSMSNTFRLFSAWIHRKITELDLNINKLEFWTNRYTQHVQSILQATNQNELTVNTLKTVISSIEQLYANKDFEFLLSSKEMYAVIRYNKEHNILIKTKINTSSMNKVDLSIVDLIKKAHSWLFKNSLDLTKISNYLTKNPTIETFFMNLMNLTNKNELNLLGIIDHLYLLQSSDPKFNYLQNLPELSFIHFTLPFYDLDTHEFHLKQNLSSSSTTNTTTAVHSATTDDNRITTAIDNERDSRSSSPNRSRHSSISSDVSPSSPRHLLLPITVVSPTSHSNLNKTPLITMNNKNDRQQSPEDLINNDNGQEDQELIDNVNDISSSAEFQERLQRLRSSSSTAPFPVLDPSTALITNPSTTNAAATSARTISASTITHHILPQRHELESSLTRCKCTYCSMILISNEHRRFNCIATNTDPINSSDSNQFEVLNLKFKYPYLNKERPWFEMSTINIDKDNETKSFKLIHSLQQTQISSASMLTMTNNKMNKNDLPPENIFKIELNRKKRFENHLAILHSHKNRNSFPSSLSTMPHPSIGNDSDEFNKEWNKILNESRHQLMDLTLKYLNDSLTETNTKIESLFPSIEPNKRLEIESKVNKDLEPFIERSWCKMIRHTIKPSKQNVAKTQQQRQYNENDDSFPTINHFNDNLTHSYSKRSILKTCQQQQKSNSKNKKQTVHFKEDNQKKTTSTTPNPLPQRQTSTTITGKKASSPTTTTSYTIKNPLSNSQVQVNNNNNNNNNKNSNYDNNNYYSNRNRRPYSSSYYSSYNNNYKYDNNNYDNQYYYAPSYSRLYRYNNNRYYNNRNRPSYYNNHQEQQRLFSDNSNSYYYNLNNQNETKNSNNNSFNSKNFQAQFQQPVRFQPAAAQQQQLQLQADAQTFIPPLMQTIPNYLQQQQIYPQTSI</sequence>
<feature type="compositionally biased region" description="Polar residues" evidence="1">
    <location>
        <begin position="291"/>
        <end position="304"/>
    </location>
</feature>
<dbReference type="EMBL" id="CAJNOK010031571">
    <property type="protein sequence ID" value="CAF1473712.1"/>
    <property type="molecule type" value="Genomic_DNA"/>
</dbReference>
<feature type="region of interest" description="Disordered" evidence="1">
    <location>
        <begin position="673"/>
        <end position="790"/>
    </location>
</feature>
<feature type="compositionally biased region" description="Low complexity" evidence="1">
    <location>
        <begin position="223"/>
        <end position="237"/>
    </location>
</feature>
<feature type="region of interest" description="Disordered" evidence="1">
    <location>
        <begin position="631"/>
        <end position="660"/>
    </location>
</feature>
<evidence type="ECO:0000313" key="4">
    <source>
        <dbReference type="Proteomes" id="UP000677228"/>
    </source>
</evidence>
<dbReference type="EMBL" id="CAJOBA010053468">
    <property type="protein sequence ID" value="CAF4265127.1"/>
    <property type="molecule type" value="Genomic_DNA"/>
</dbReference>
<organism evidence="2 4">
    <name type="scientific">Didymodactylos carnosus</name>
    <dbReference type="NCBI Taxonomy" id="1234261"/>
    <lineage>
        <taxon>Eukaryota</taxon>
        <taxon>Metazoa</taxon>
        <taxon>Spiralia</taxon>
        <taxon>Gnathifera</taxon>
        <taxon>Rotifera</taxon>
        <taxon>Eurotatoria</taxon>
        <taxon>Bdelloidea</taxon>
        <taxon>Philodinida</taxon>
        <taxon>Philodinidae</taxon>
        <taxon>Didymodactylos</taxon>
    </lineage>
</organism>
<feature type="compositionally biased region" description="Basic and acidic residues" evidence="1">
    <location>
        <begin position="238"/>
        <end position="255"/>
    </location>
</feature>
<dbReference type="Proteomes" id="UP000677228">
    <property type="component" value="Unassembled WGS sequence"/>
</dbReference>
<evidence type="ECO:0000313" key="3">
    <source>
        <dbReference type="EMBL" id="CAF4265127.1"/>
    </source>
</evidence>
<feature type="compositionally biased region" description="Polar residues" evidence="1">
    <location>
        <begin position="698"/>
        <end position="736"/>
    </location>
</feature>
<name>A0A8S2FI96_9BILA</name>
<feature type="non-terminal residue" evidence="2">
    <location>
        <position position="913"/>
    </location>
</feature>
<feature type="compositionally biased region" description="Low complexity" evidence="1">
    <location>
        <begin position="737"/>
        <end position="790"/>
    </location>
</feature>
<comment type="caution">
    <text evidence="2">The sequence shown here is derived from an EMBL/GenBank/DDBJ whole genome shotgun (WGS) entry which is preliminary data.</text>
</comment>
<protein>
    <submittedName>
        <fullName evidence="2">Uncharacterized protein</fullName>
    </submittedName>
</protein>
<feature type="compositionally biased region" description="Low complexity" evidence="1">
    <location>
        <begin position="256"/>
        <end position="275"/>
    </location>
</feature>
<gene>
    <name evidence="2" type="ORF">OVA965_LOCUS35758</name>
    <name evidence="3" type="ORF">TMI583_LOCUS36736</name>
</gene>
<feature type="region of interest" description="Disordered" evidence="1">
    <location>
        <begin position="291"/>
        <end position="320"/>
    </location>
</feature>
<proteinExistence type="predicted"/>
<reference evidence="2" key="1">
    <citation type="submission" date="2021-02" db="EMBL/GenBank/DDBJ databases">
        <authorList>
            <person name="Nowell W R."/>
        </authorList>
    </citation>
    <scope>NUCLEOTIDE SEQUENCE</scope>
</reference>
<accession>A0A8S2FI96</accession>
<evidence type="ECO:0000313" key="2">
    <source>
        <dbReference type="EMBL" id="CAF1473712.1"/>
    </source>
</evidence>
<evidence type="ECO:0000256" key="1">
    <source>
        <dbReference type="SAM" id="MobiDB-lite"/>
    </source>
</evidence>